<name>A0ABW3B1E2_9FLAO</name>
<evidence type="ECO:0000259" key="1">
    <source>
        <dbReference type="Pfam" id="PF08818"/>
    </source>
</evidence>
<dbReference type="Pfam" id="PF08818">
    <property type="entry name" value="DUF1801"/>
    <property type="match status" value="1"/>
</dbReference>
<dbReference type="RefSeq" id="WP_379932937.1">
    <property type="nucleotide sequence ID" value="NZ_JBHTHY010000003.1"/>
</dbReference>
<dbReference type="SUPFAM" id="SSF159888">
    <property type="entry name" value="YdhG-like"/>
    <property type="match status" value="1"/>
</dbReference>
<evidence type="ECO:0000313" key="3">
    <source>
        <dbReference type="Proteomes" id="UP001597012"/>
    </source>
</evidence>
<dbReference type="Gene3D" id="3.90.1150.200">
    <property type="match status" value="1"/>
</dbReference>
<protein>
    <submittedName>
        <fullName evidence="2">YdeI family protein</fullName>
    </submittedName>
</protein>
<evidence type="ECO:0000313" key="2">
    <source>
        <dbReference type="EMBL" id="MFD0796950.1"/>
    </source>
</evidence>
<accession>A0ABW3B1E2</accession>
<gene>
    <name evidence="2" type="ORF">ACFQZJ_05730</name>
</gene>
<dbReference type="EMBL" id="JBHTHY010000003">
    <property type="protein sequence ID" value="MFD0796950.1"/>
    <property type="molecule type" value="Genomic_DNA"/>
</dbReference>
<proteinExistence type="predicted"/>
<keyword evidence="3" id="KW-1185">Reference proteome</keyword>
<dbReference type="Proteomes" id="UP001597012">
    <property type="component" value="Unassembled WGS sequence"/>
</dbReference>
<feature type="domain" description="YdhG-like" evidence="1">
    <location>
        <begin position="19"/>
        <end position="113"/>
    </location>
</feature>
<organism evidence="2 3">
    <name type="scientific">Maribacter chungangensis</name>
    <dbReference type="NCBI Taxonomy" id="1069117"/>
    <lineage>
        <taxon>Bacteria</taxon>
        <taxon>Pseudomonadati</taxon>
        <taxon>Bacteroidota</taxon>
        <taxon>Flavobacteriia</taxon>
        <taxon>Flavobacteriales</taxon>
        <taxon>Flavobacteriaceae</taxon>
        <taxon>Maribacter</taxon>
    </lineage>
</organism>
<reference evidence="3" key="1">
    <citation type="journal article" date="2019" name="Int. J. Syst. Evol. Microbiol.">
        <title>The Global Catalogue of Microorganisms (GCM) 10K type strain sequencing project: providing services to taxonomists for standard genome sequencing and annotation.</title>
        <authorList>
            <consortium name="The Broad Institute Genomics Platform"/>
            <consortium name="The Broad Institute Genome Sequencing Center for Infectious Disease"/>
            <person name="Wu L."/>
            <person name="Ma J."/>
        </authorList>
    </citation>
    <scope>NUCLEOTIDE SEQUENCE [LARGE SCALE GENOMIC DNA]</scope>
    <source>
        <strain evidence="3">CCUG 61948</strain>
    </source>
</reference>
<dbReference type="Pfam" id="PF13376">
    <property type="entry name" value="OmdA"/>
    <property type="match status" value="1"/>
</dbReference>
<dbReference type="InterPro" id="IPR014922">
    <property type="entry name" value="YdhG-like"/>
</dbReference>
<comment type="caution">
    <text evidence="2">The sequence shown here is derived from an EMBL/GenBank/DDBJ whole genome shotgun (WGS) entry which is preliminary data.</text>
</comment>
<sequence length="198" mass="23413">MERTEKIEAYFSKEHLFKDAIAVLRRLLKETKLEETYKWNFPTYTLNNKNVIAICRFNHHFGFWFFNGVFLKDPHKVLVNAQEGKTKAMRHWKFTSKKEINPDLILTYIQEAIQLEEKGLKTPRQLTDNDNVNMPKILSSALQTNSELHQAYNALSPYKQKEYKTYINSAKQVKTKASRLKKIIPMILQGKSLNDRYR</sequence>